<name>A0ABY3XK01_9GAMM</name>
<dbReference type="Proteomes" id="UP000829194">
    <property type="component" value="Chromosome"/>
</dbReference>
<organism evidence="3 4">
    <name type="scientific">Lysobacter gummosus</name>
    <dbReference type="NCBI Taxonomy" id="262324"/>
    <lineage>
        <taxon>Bacteria</taxon>
        <taxon>Pseudomonadati</taxon>
        <taxon>Pseudomonadota</taxon>
        <taxon>Gammaproteobacteria</taxon>
        <taxon>Lysobacterales</taxon>
        <taxon>Lysobacteraceae</taxon>
        <taxon>Lysobacter</taxon>
    </lineage>
</organism>
<proteinExistence type="predicted"/>
<feature type="chain" id="PRO_5046014339" description="Lipoprotein" evidence="2">
    <location>
        <begin position="27"/>
        <end position="208"/>
    </location>
</feature>
<dbReference type="EMBL" id="CP093547">
    <property type="protein sequence ID" value="UNP31954.1"/>
    <property type="molecule type" value="Genomic_DNA"/>
</dbReference>
<evidence type="ECO:0000313" key="4">
    <source>
        <dbReference type="Proteomes" id="UP000829194"/>
    </source>
</evidence>
<evidence type="ECO:0000256" key="2">
    <source>
        <dbReference type="SAM" id="SignalP"/>
    </source>
</evidence>
<feature type="signal peptide" evidence="2">
    <location>
        <begin position="1"/>
        <end position="26"/>
    </location>
</feature>
<accession>A0ABY3XK01</accession>
<dbReference type="PROSITE" id="PS51257">
    <property type="entry name" value="PROKAR_LIPOPROTEIN"/>
    <property type="match status" value="1"/>
</dbReference>
<feature type="region of interest" description="Disordered" evidence="1">
    <location>
        <begin position="22"/>
        <end position="50"/>
    </location>
</feature>
<evidence type="ECO:0008006" key="5">
    <source>
        <dbReference type="Google" id="ProtNLM"/>
    </source>
</evidence>
<evidence type="ECO:0000256" key="1">
    <source>
        <dbReference type="SAM" id="MobiDB-lite"/>
    </source>
</evidence>
<reference evidence="3 4" key="1">
    <citation type="submission" date="2022-03" db="EMBL/GenBank/DDBJ databases">
        <title>Complete genome sequence of Lysobacter capsici VKM B-2533 and Lysobacter gummosus 10.1.1, promising sources of lytic agents.</title>
        <authorList>
            <person name="Tarlachkov S.V."/>
            <person name="Kudryakova I.V."/>
            <person name="Afoshin A.S."/>
            <person name="Leontyevskaya E.A."/>
            <person name="Leontyevskaya N.V."/>
        </authorList>
    </citation>
    <scope>NUCLEOTIDE SEQUENCE [LARGE SCALE GENOMIC DNA]</scope>
    <source>
        <strain evidence="3 4">10.1.1</strain>
    </source>
</reference>
<gene>
    <name evidence="3" type="ORF">MOV92_12170</name>
</gene>
<protein>
    <recommendedName>
        <fullName evidence="5">Lipoprotein</fullName>
    </recommendedName>
</protein>
<feature type="compositionally biased region" description="Low complexity" evidence="1">
    <location>
        <begin position="22"/>
        <end position="42"/>
    </location>
</feature>
<keyword evidence="2" id="KW-0732">Signal</keyword>
<dbReference type="RefSeq" id="WP_057943037.1">
    <property type="nucleotide sequence ID" value="NZ_CP011131.1"/>
</dbReference>
<evidence type="ECO:0000313" key="3">
    <source>
        <dbReference type="EMBL" id="UNP31954.1"/>
    </source>
</evidence>
<sequence>MNRSIPAMTLCLVLAACKAGAPSDTAAPAATPAPAANTEPAAQPAPAPAAAPAAKPVYQFSFAAKSEESKDPRIVDWGEDGCGRYPIVKVDSIPLSDPWLLPDSVVEFDAKGQELTRWGKPMGSDLIGLDGQRLQFRVDDKWQRGAFATDASGTVEPITSQAASLYDTAKMVDCPKLPSFAQSDAEQCFVIKDASGAERRLAWEGPCT</sequence>
<keyword evidence="4" id="KW-1185">Reference proteome</keyword>